<dbReference type="GO" id="GO:0016757">
    <property type="term" value="F:glycosyltransferase activity"/>
    <property type="evidence" value="ECO:0007669"/>
    <property type="project" value="InterPro"/>
</dbReference>
<sequence>MVDKQAETSSADTTGADNTSANTTGERSYSELVDEDRYEIFNDDQLSLKAAFLYLVAALVGGSVIALASWFVFHRLSLPAFGGSQLTRAVATALIVITLTLTTVLLYFFATKGKDNRPRWLTWLTYLMAYMSPAILVVSAVGLPLGSTKLWLDGLSVDQEFRTEYLTRMAAEPGLHDMSYIDIPSFYPAGWFFLGGRLANILGIAGWEVFQPWALMTLAAAGCVLVPVWQRLSGSLPVATGIALTTTAVALATVADEPYAAVVAMGLPAMTVMAWRGLTGAWSAMFGVLVFLGISATFYTLYTAVGALIVVVLAVVAWTSSSSWMPVVRLIIMGVGSMLIAATVWGPYMLAVATGAPRSGATATHYLPPEGAQLPLPMLAASVIGVLCFIGVVRMLVSATEPDARALGLGTLVLYGWVVASMVATLLGRTLLGFRLTAPITFMLIAAGVVALADARLNGIEKYWPQAAPAHIAKRVSAVMAAVLLLAGIGYAQSIPNKLHGAIDLAHTDTDGNGERADRFPPNAGAWYSAVDQTLKEAGLDPAQTVVLTDEKNFQALYPWYGFQALTSHYANPLGEFDRRNQALEEWSEIRDPDELVQTMDETPWRGPDAIVLRGEVETPDGEDAAPLTLDIADDIYPNNPNVVFRSLNFARSAFEKHWELNQVGPFVVAVRK</sequence>
<evidence type="ECO:0000256" key="6">
    <source>
        <dbReference type="ARBA" id="ARBA00022475"/>
    </source>
</evidence>
<keyword evidence="9 14" id="KW-1133">Transmembrane helix</keyword>
<feature type="transmembrane region" description="Helical" evidence="14">
    <location>
        <begin position="376"/>
        <end position="397"/>
    </location>
</feature>
<comment type="catalytic activity">
    <reaction evidence="12">
        <text>Adds an alpha-D-arabinofuranosyl group from trans,octacis-decaprenylphospho-beta-D-arabinofuranose at the 5-O-position of the eighth, tenth and twelfth galactofuranose unit of the galactofuranan chain of [beta-D-galactofuranosyl-(1-&gt;5)-beta-D-galactofuranosyl-(1-&gt;6)]14-beta-D-galactofuranosyl-(1-&gt;5)-beta-D-galactofuranosyl-(1-&gt;4)-alpha-L-rhamnopyranosyl-(1-&gt;3)-N-acetyl-alpha-D-glucosaminyl-diphospho-trans,octacis-decaprenol.</text>
        <dbReference type="EC" id="2.4.2.46"/>
    </reaction>
</comment>
<keyword evidence="7" id="KW-0808">Transferase</keyword>
<feature type="transmembrane region" description="Helical" evidence="14">
    <location>
        <begin position="121"/>
        <end position="143"/>
    </location>
</feature>
<dbReference type="EC" id="2.4.2.46" evidence="4"/>
<reference evidence="17" key="2">
    <citation type="submission" date="2024-05" db="EMBL/GenBank/DDBJ databases">
        <authorList>
            <person name="Wolfe A."/>
        </authorList>
    </citation>
    <scope>NUCLEOTIDE SEQUENCE</scope>
    <source>
        <strain evidence="17">UMB1064</strain>
    </source>
</reference>
<evidence type="ECO:0000256" key="8">
    <source>
        <dbReference type="ARBA" id="ARBA00022692"/>
    </source>
</evidence>
<comment type="pathway">
    <text evidence="2">Cell wall biogenesis; cell wall polysaccharide biosynthesis.</text>
</comment>
<evidence type="ECO:0000313" key="18">
    <source>
        <dbReference type="Proteomes" id="UP001223646"/>
    </source>
</evidence>
<feature type="compositionally biased region" description="Polar residues" evidence="13">
    <location>
        <begin position="7"/>
        <end position="27"/>
    </location>
</feature>
<dbReference type="GO" id="GO:0044038">
    <property type="term" value="P:cell wall macromolecule biosynthetic process"/>
    <property type="evidence" value="ECO:0007669"/>
    <property type="project" value="InterPro"/>
</dbReference>
<evidence type="ECO:0000256" key="5">
    <source>
        <dbReference type="ARBA" id="ARBA00020482"/>
    </source>
</evidence>
<organism evidence="17 18">
    <name type="scientific">Corynebacterium amycolatum</name>
    <dbReference type="NCBI Taxonomy" id="43765"/>
    <lineage>
        <taxon>Bacteria</taxon>
        <taxon>Bacillati</taxon>
        <taxon>Actinomycetota</taxon>
        <taxon>Actinomycetes</taxon>
        <taxon>Mycobacteriales</taxon>
        <taxon>Corynebacteriaceae</taxon>
        <taxon>Corynebacterium</taxon>
    </lineage>
</organism>
<feature type="transmembrane region" description="Helical" evidence="14">
    <location>
        <begin position="267"/>
        <end position="292"/>
    </location>
</feature>
<evidence type="ECO:0000259" key="16">
    <source>
        <dbReference type="Pfam" id="PF12250"/>
    </source>
</evidence>
<dbReference type="GO" id="GO:0005886">
    <property type="term" value="C:plasma membrane"/>
    <property type="evidence" value="ECO:0007669"/>
    <property type="project" value="UniProtKB-SubCell"/>
</dbReference>
<evidence type="ECO:0000256" key="9">
    <source>
        <dbReference type="ARBA" id="ARBA00022989"/>
    </source>
</evidence>
<evidence type="ECO:0000256" key="13">
    <source>
        <dbReference type="SAM" id="MobiDB-lite"/>
    </source>
</evidence>
<evidence type="ECO:0000256" key="14">
    <source>
        <dbReference type="SAM" id="Phobius"/>
    </source>
</evidence>
<feature type="transmembrane region" description="Helical" evidence="14">
    <location>
        <begin position="51"/>
        <end position="73"/>
    </location>
</feature>
<name>A0AAW9SUT9_CORAY</name>
<evidence type="ECO:0000256" key="1">
    <source>
        <dbReference type="ARBA" id="ARBA00004651"/>
    </source>
</evidence>
<feature type="transmembrane region" description="Helical" evidence="14">
    <location>
        <begin position="85"/>
        <end position="109"/>
    </location>
</feature>
<feature type="transmembrane region" description="Helical" evidence="14">
    <location>
        <begin position="330"/>
        <end position="356"/>
    </location>
</feature>
<comment type="similarity">
    <text evidence="3">Belongs to the glycosyltransferase 85 family.</text>
</comment>
<comment type="caution">
    <text evidence="17">The sequence shown here is derived from an EMBL/GenBank/DDBJ whole genome shotgun (WGS) entry which is preliminary data.</text>
</comment>
<dbReference type="RefSeq" id="WP_284826728.1">
    <property type="nucleotide sequence ID" value="NZ_JASOOY020000033.1"/>
</dbReference>
<evidence type="ECO:0000313" key="17">
    <source>
        <dbReference type="EMBL" id="MEO3717973.1"/>
    </source>
</evidence>
<dbReference type="InterPro" id="IPR020959">
    <property type="entry name" value="ArabinofuranosylTrfase_AftA_C"/>
</dbReference>
<keyword evidence="6" id="KW-1003">Cell membrane</keyword>
<evidence type="ECO:0000256" key="10">
    <source>
        <dbReference type="ARBA" id="ARBA00023136"/>
    </source>
</evidence>
<feature type="transmembrane region" description="Helical" evidence="14">
    <location>
        <begin position="186"/>
        <end position="206"/>
    </location>
</feature>
<feature type="transmembrane region" description="Helical" evidence="14">
    <location>
        <begin position="298"/>
        <end position="318"/>
    </location>
</feature>
<dbReference type="Proteomes" id="UP001223646">
    <property type="component" value="Unassembled WGS sequence"/>
</dbReference>
<dbReference type="Pfam" id="PF12250">
    <property type="entry name" value="AftA_N"/>
    <property type="match status" value="1"/>
</dbReference>
<evidence type="ECO:0000256" key="4">
    <source>
        <dbReference type="ARBA" id="ARBA00012037"/>
    </source>
</evidence>
<dbReference type="AlphaFoldDB" id="A0AAW9SUT9"/>
<reference evidence="17" key="1">
    <citation type="submission" date="2023-05" db="EMBL/GenBank/DDBJ databases">
        <authorList>
            <person name="Du J."/>
        </authorList>
    </citation>
    <scope>NUCLEOTIDE SEQUENCE</scope>
    <source>
        <strain evidence="17">UMB1064</strain>
    </source>
</reference>
<evidence type="ECO:0000259" key="15">
    <source>
        <dbReference type="Pfam" id="PF12249"/>
    </source>
</evidence>
<protein>
    <recommendedName>
        <fullName evidence="5">Galactan 5-O-arabinofuranosyltransferase</fullName>
        <ecNumber evidence="4">2.4.2.46</ecNumber>
    </recommendedName>
    <alternativeName>
        <fullName evidence="11">Arabinofuranosyltransferase AftA</fullName>
    </alternativeName>
</protein>
<evidence type="ECO:0000256" key="12">
    <source>
        <dbReference type="ARBA" id="ARBA00034030"/>
    </source>
</evidence>
<evidence type="ECO:0000256" key="3">
    <source>
        <dbReference type="ARBA" id="ARBA00009655"/>
    </source>
</evidence>
<proteinExistence type="inferred from homology"/>
<dbReference type="InterPro" id="IPR020963">
    <property type="entry name" value="ArabinofuranosylTrfase_AftA_N"/>
</dbReference>
<dbReference type="EMBL" id="JASOOY020000033">
    <property type="protein sequence ID" value="MEO3717973.1"/>
    <property type="molecule type" value="Genomic_DNA"/>
</dbReference>
<feature type="transmembrane region" description="Helical" evidence="14">
    <location>
        <begin position="434"/>
        <end position="455"/>
    </location>
</feature>
<keyword evidence="10 14" id="KW-0472">Membrane</keyword>
<accession>A0AAW9SUT9</accession>
<evidence type="ECO:0000256" key="7">
    <source>
        <dbReference type="ARBA" id="ARBA00022679"/>
    </source>
</evidence>
<evidence type="ECO:0000256" key="2">
    <source>
        <dbReference type="ARBA" id="ARBA00004776"/>
    </source>
</evidence>
<dbReference type="Pfam" id="PF12249">
    <property type="entry name" value="AftA_C"/>
    <property type="match status" value="1"/>
</dbReference>
<feature type="transmembrane region" description="Helical" evidence="14">
    <location>
        <begin position="476"/>
        <end position="493"/>
    </location>
</feature>
<feature type="region of interest" description="Disordered" evidence="13">
    <location>
        <begin position="1"/>
        <end position="28"/>
    </location>
</feature>
<keyword evidence="8 14" id="KW-0812">Transmembrane</keyword>
<feature type="domain" description="Arabinofuranosyltransferase AftA N-terminal" evidence="16">
    <location>
        <begin position="55"/>
        <end position="487"/>
    </location>
</feature>
<feature type="domain" description="Arabinofuranosyltransferase AftA C-terminal" evidence="15">
    <location>
        <begin position="495"/>
        <end position="672"/>
    </location>
</feature>
<gene>
    <name evidence="17" type="ORF">QP460_010310</name>
</gene>
<feature type="transmembrane region" description="Helical" evidence="14">
    <location>
        <begin position="409"/>
        <end position="428"/>
    </location>
</feature>
<comment type="subcellular location">
    <subcellularLocation>
        <location evidence="1">Cell membrane</location>
        <topology evidence="1">Multi-pass membrane protein</topology>
    </subcellularLocation>
</comment>
<evidence type="ECO:0000256" key="11">
    <source>
        <dbReference type="ARBA" id="ARBA00033184"/>
    </source>
</evidence>